<gene>
    <name evidence="2" type="ORF">DO97_15365</name>
</gene>
<feature type="transmembrane region" description="Helical" evidence="1">
    <location>
        <begin position="31"/>
        <end position="53"/>
    </location>
</feature>
<dbReference type="EMBL" id="JJML01000050">
    <property type="protein sequence ID" value="KGF71811.1"/>
    <property type="molecule type" value="Genomic_DNA"/>
</dbReference>
<name>A0A098TIF8_9CYAN</name>
<evidence type="ECO:0000256" key="1">
    <source>
        <dbReference type="SAM" id="Phobius"/>
    </source>
</evidence>
<dbReference type="InterPro" id="IPR025067">
    <property type="entry name" value="DUF4079"/>
</dbReference>
<keyword evidence="1" id="KW-0472">Membrane</keyword>
<sequence length="168" mass="17979">MDSFSEQLSAGLEPIASWFRNLGVPEPIVHWGHPVMMGIVVLVMGSFVGLAGWRGRLITDEAAASQSRADHRQLAPLMTLFMTLGYTGGVLSLVMQKHPILQSPHFWTGSLALLLLGINGAIAGWGFGQKQGVDTGAGWRTFHAYLGSTALCLLLIHAAFGLKLGLSI</sequence>
<evidence type="ECO:0008006" key="4">
    <source>
        <dbReference type="Google" id="ProtNLM"/>
    </source>
</evidence>
<keyword evidence="1" id="KW-0812">Transmembrane</keyword>
<dbReference type="Proteomes" id="UP000030170">
    <property type="component" value="Unassembled WGS sequence"/>
</dbReference>
<evidence type="ECO:0000313" key="2">
    <source>
        <dbReference type="EMBL" id="KGF71811.1"/>
    </source>
</evidence>
<comment type="caution">
    <text evidence="2">The sequence shown here is derived from an EMBL/GenBank/DDBJ whole genome shotgun (WGS) entry which is preliminary data.</text>
</comment>
<proteinExistence type="predicted"/>
<protein>
    <recommendedName>
        <fullName evidence="4">DUF4079 domain-containing protein</fullName>
    </recommendedName>
</protein>
<dbReference type="STRING" id="1497020.DO97_15365"/>
<dbReference type="RefSeq" id="WP_036535722.1">
    <property type="nucleotide sequence ID" value="NZ_JJML01000050.1"/>
</dbReference>
<dbReference type="PANTHER" id="PTHR36738:SF1">
    <property type="entry name" value="EXPRESSED PROTEIN"/>
    <property type="match status" value="1"/>
</dbReference>
<feature type="transmembrane region" description="Helical" evidence="1">
    <location>
        <begin position="139"/>
        <end position="160"/>
    </location>
</feature>
<keyword evidence="1" id="KW-1133">Transmembrane helix</keyword>
<reference evidence="2 3" key="1">
    <citation type="journal article" date="2014" name="Mol. Ecol.">
        <title>Evolution of Synechococcus.</title>
        <authorList>
            <person name="Dvorak P."/>
            <person name="Casamatta D."/>
            <person name="Hasler P."/>
            <person name="Poulickova A."/>
            <person name="Ondrej V."/>
            <person name="Sanges R."/>
        </authorList>
    </citation>
    <scope>NUCLEOTIDE SEQUENCE [LARGE SCALE GENOMIC DNA]</scope>
    <source>
        <strain evidence="2 3">CAUP A 1101</strain>
    </source>
</reference>
<dbReference type="PANTHER" id="PTHR36738">
    <property type="entry name" value="EXPRESSED PROTEIN"/>
    <property type="match status" value="1"/>
</dbReference>
<organism evidence="2 3">
    <name type="scientific">Neosynechococcus sphagnicola sy1</name>
    <dbReference type="NCBI Taxonomy" id="1497020"/>
    <lineage>
        <taxon>Bacteria</taxon>
        <taxon>Bacillati</taxon>
        <taxon>Cyanobacteriota</taxon>
        <taxon>Cyanophyceae</taxon>
        <taxon>Neosynechococcales</taxon>
        <taxon>Neosynechococcaceae</taxon>
        <taxon>Neosynechococcus</taxon>
    </lineage>
</organism>
<evidence type="ECO:0000313" key="3">
    <source>
        <dbReference type="Proteomes" id="UP000030170"/>
    </source>
</evidence>
<dbReference type="OrthoDB" id="530812at2"/>
<dbReference type="Pfam" id="PF13301">
    <property type="entry name" value="DUF4079"/>
    <property type="match status" value="1"/>
</dbReference>
<feature type="transmembrane region" description="Helical" evidence="1">
    <location>
        <begin position="74"/>
        <end position="94"/>
    </location>
</feature>
<dbReference type="GO" id="GO:0016020">
    <property type="term" value="C:membrane"/>
    <property type="evidence" value="ECO:0007669"/>
    <property type="project" value="TreeGrafter"/>
</dbReference>
<feature type="transmembrane region" description="Helical" evidence="1">
    <location>
        <begin position="106"/>
        <end position="127"/>
    </location>
</feature>
<dbReference type="AlphaFoldDB" id="A0A098TIF8"/>
<accession>A0A098TIF8</accession>
<keyword evidence="3" id="KW-1185">Reference proteome</keyword>